<dbReference type="EMBL" id="CP159510">
    <property type="protein sequence ID" value="XCJ18468.1"/>
    <property type="molecule type" value="Genomic_DNA"/>
</dbReference>
<name>A0AAU8IJS9_9BACL</name>
<dbReference type="AlphaFoldDB" id="A0AAU8IJS9"/>
<protein>
    <submittedName>
        <fullName evidence="1">Uncharacterized protein</fullName>
    </submittedName>
</protein>
<reference evidence="1" key="1">
    <citation type="submission" date="2024-06" db="EMBL/GenBank/DDBJ databases">
        <authorList>
            <person name="Fan A."/>
            <person name="Zhang F.Y."/>
            <person name="Zhang L."/>
        </authorList>
    </citation>
    <scope>NUCLEOTIDE SEQUENCE</scope>
    <source>
        <strain evidence="1">Y61</strain>
    </source>
</reference>
<evidence type="ECO:0000313" key="1">
    <source>
        <dbReference type="EMBL" id="XCJ18468.1"/>
    </source>
</evidence>
<dbReference type="RefSeq" id="WP_353949471.1">
    <property type="nucleotide sequence ID" value="NZ_CP159510.1"/>
</dbReference>
<sequence length="134" mass="15047">MHGNAYTRTRWVTYALTTLAVSVFGTKSVDKISKTAKAGKTGEAAGKASTAIKTTRTRGTEWVNQKLDQWRRPLPEGWKVLFVSNQNARLCTFRLHNSVLLFCHTQDIQDSITICNSKTMYCNHLSNDHLGCLN</sequence>
<organism evidence="1">
    <name type="scientific">Sporolactobacillus sp. Y61</name>
    <dbReference type="NCBI Taxonomy" id="3160863"/>
    <lineage>
        <taxon>Bacteria</taxon>
        <taxon>Bacillati</taxon>
        <taxon>Bacillota</taxon>
        <taxon>Bacilli</taxon>
        <taxon>Bacillales</taxon>
        <taxon>Sporolactobacillaceae</taxon>
        <taxon>Sporolactobacillus</taxon>
    </lineage>
</organism>
<accession>A0AAU8IJS9</accession>
<proteinExistence type="predicted"/>
<gene>
    <name evidence="1" type="ORF">ABNN70_00615</name>
</gene>